<dbReference type="InterPro" id="IPR027417">
    <property type="entry name" value="P-loop_NTPase"/>
</dbReference>
<feature type="domain" description="UvrD-like helicase C-terminal" evidence="14">
    <location>
        <begin position="293"/>
        <end position="563"/>
    </location>
</feature>
<dbReference type="PROSITE" id="PS51217">
    <property type="entry name" value="UVRD_HELICASE_CTER"/>
    <property type="match status" value="1"/>
</dbReference>
<accession>L0ESZ5</accession>
<keyword evidence="7" id="KW-0413">Isomerase</keyword>
<evidence type="ECO:0000256" key="7">
    <source>
        <dbReference type="ARBA" id="ARBA00023235"/>
    </source>
</evidence>
<dbReference type="PANTHER" id="PTHR11070">
    <property type="entry name" value="UVRD / RECB / PCRA DNA HELICASE FAMILY MEMBER"/>
    <property type="match status" value="1"/>
</dbReference>
<dbReference type="Pfam" id="PF00580">
    <property type="entry name" value="UvrD-helicase"/>
    <property type="match status" value="1"/>
</dbReference>
<evidence type="ECO:0000256" key="1">
    <source>
        <dbReference type="ARBA" id="ARBA00009922"/>
    </source>
</evidence>
<evidence type="ECO:0000256" key="4">
    <source>
        <dbReference type="ARBA" id="ARBA00022806"/>
    </source>
</evidence>
<evidence type="ECO:0000256" key="12">
    <source>
        <dbReference type="PROSITE-ProRule" id="PRU00560"/>
    </source>
</evidence>
<dbReference type="EMBL" id="CP003789">
    <property type="protein sequence ID" value="AGA64649.1"/>
    <property type="molecule type" value="Genomic_DNA"/>
</dbReference>
<name>L0ESZ5_LIBCB</name>
<evidence type="ECO:0000256" key="6">
    <source>
        <dbReference type="ARBA" id="ARBA00023125"/>
    </source>
</evidence>
<dbReference type="InterPro" id="IPR014017">
    <property type="entry name" value="DNA_helicase_UvrD-like_C"/>
</dbReference>
<dbReference type="Pfam" id="PF13361">
    <property type="entry name" value="UvrD_C"/>
    <property type="match status" value="1"/>
</dbReference>
<dbReference type="CDD" id="cd17932">
    <property type="entry name" value="DEXQc_UvrD"/>
    <property type="match status" value="1"/>
</dbReference>
<dbReference type="PANTHER" id="PTHR11070:SF2">
    <property type="entry name" value="ATP-DEPENDENT DNA HELICASE SRS2"/>
    <property type="match status" value="1"/>
</dbReference>
<reference evidence="15 16" key="1">
    <citation type="journal article" date="2012" name="Stand. Genomic Sci.">
        <title>Complete genome sequence of Liberibacter crescens BT-1.</title>
        <authorList>
            <person name="Leonard M.T."/>
            <person name="Fagen J.R."/>
            <person name="Davis-Richardson A.G."/>
            <person name="Davis M.J."/>
            <person name="Triplett E.W."/>
        </authorList>
    </citation>
    <scope>NUCLEOTIDE SEQUENCE [LARGE SCALE GENOMIC DNA]</scope>
    <source>
        <strain evidence="15 16">BT-1</strain>
    </source>
</reference>
<keyword evidence="16" id="KW-1185">Reference proteome</keyword>
<organism evidence="15 16">
    <name type="scientific">Liberibacter crescens (strain BT-1)</name>
    <dbReference type="NCBI Taxonomy" id="1215343"/>
    <lineage>
        <taxon>Bacteria</taxon>
        <taxon>Pseudomonadati</taxon>
        <taxon>Pseudomonadota</taxon>
        <taxon>Alphaproteobacteria</taxon>
        <taxon>Hyphomicrobiales</taxon>
        <taxon>Rhizobiaceae</taxon>
        <taxon>Liberibacter</taxon>
    </lineage>
</organism>
<evidence type="ECO:0000256" key="5">
    <source>
        <dbReference type="ARBA" id="ARBA00022840"/>
    </source>
</evidence>
<proteinExistence type="inferred from homology"/>
<dbReference type="Gene3D" id="1.10.486.10">
    <property type="entry name" value="PCRA, domain 4"/>
    <property type="match status" value="1"/>
</dbReference>
<feature type="domain" description="UvrD-like helicase ATP-binding" evidence="13">
    <location>
        <begin position="4"/>
        <end position="292"/>
    </location>
</feature>
<dbReference type="GO" id="GO:0003677">
    <property type="term" value="F:DNA binding"/>
    <property type="evidence" value="ECO:0007669"/>
    <property type="project" value="UniProtKB-KW"/>
</dbReference>
<dbReference type="InterPro" id="IPR000212">
    <property type="entry name" value="DNA_helicase_UvrD/REP"/>
</dbReference>
<dbReference type="Proteomes" id="UP000010799">
    <property type="component" value="Chromosome"/>
</dbReference>
<dbReference type="GO" id="GO:0033202">
    <property type="term" value="C:DNA helicase complex"/>
    <property type="evidence" value="ECO:0007669"/>
    <property type="project" value="TreeGrafter"/>
</dbReference>
<dbReference type="GO" id="GO:0000725">
    <property type="term" value="P:recombinational repair"/>
    <property type="evidence" value="ECO:0007669"/>
    <property type="project" value="TreeGrafter"/>
</dbReference>
<feature type="binding site" evidence="12">
    <location>
        <begin position="25"/>
        <end position="32"/>
    </location>
    <ligand>
        <name>ATP</name>
        <dbReference type="ChEBI" id="CHEBI:30616"/>
    </ligand>
</feature>
<comment type="similarity">
    <text evidence="1">Belongs to the helicase family. UvrD subfamily.</text>
</comment>
<dbReference type="PATRIC" id="fig|1215343.11.peg.672"/>
<dbReference type="GO" id="GO:0005524">
    <property type="term" value="F:ATP binding"/>
    <property type="evidence" value="ECO:0007669"/>
    <property type="project" value="UniProtKB-UniRule"/>
</dbReference>
<comment type="catalytic activity">
    <reaction evidence="8">
        <text>Couples ATP hydrolysis with the unwinding of duplex DNA by translocating in the 3'-5' direction.</text>
        <dbReference type="EC" id="5.6.2.4"/>
    </reaction>
</comment>
<dbReference type="Gene3D" id="3.40.50.300">
    <property type="entry name" value="P-loop containing nucleotide triphosphate hydrolases"/>
    <property type="match status" value="2"/>
</dbReference>
<keyword evidence="6" id="KW-0238">DNA-binding</keyword>
<evidence type="ECO:0000313" key="16">
    <source>
        <dbReference type="Proteomes" id="UP000010799"/>
    </source>
</evidence>
<keyword evidence="2 12" id="KW-0547">Nucleotide-binding</keyword>
<evidence type="ECO:0000256" key="9">
    <source>
        <dbReference type="ARBA" id="ARBA00034808"/>
    </source>
</evidence>
<dbReference type="GO" id="GO:0016887">
    <property type="term" value="F:ATP hydrolysis activity"/>
    <property type="evidence" value="ECO:0007669"/>
    <property type="project" value="RHEA"/>
</dbReference>
<evidence type="ECO:0000256" key="11">
    <source>
        <dbReference type="ARBA" id="ARBA00048988"/>
    </source>
</evidence>
<dbReference type="KEGG" id="lcc:B488_06570"/>
<keyword evidence="5 12" id="KW-0067">ATP-binding</keyword>
<evidence type="ECO:0000256" key="2">
    <source>
        <dbReference type="ARBA" id="ARBA00022741"/>
    </source>
</evidence>
<dbReference type="Gene3D" id="1.10.10.160">
    <property type="match status" value="1"/>
</dbReference>
<dbReference type="InterPro" id="IPR014016">
    <property type="entry name" value="UvrD-like_ATP-bd"/>
</dbReference>
<evidence type="ECO:0000256" key="8">
    <source>
        <dbReference type="ARBA" id="ARBA00034617"/>
    </source>
</evidence>
<dbReference type="FunFam" id="1.10.486.10:FF:000003">
    <property type="entry name" value="ATP-dependent DNA helicase"/>
    <property type="match status" value="1"/>
</dbReference>
<dbReference type="EC" id="5.6.2.4" evidence="9"/>
<dbReference type="SUPFAM" id="SSF52540">
    <property type="entry name" value="P-loop containing nucleoside triphosphate hydrolases"/>
    <property type="match status" value="1"/>
</dbReference>
<gene>
    <name evidence="15" type="ordered locus">B488_06570</name>
</gene>
<protein>
    <recommendedName>
        <fullName evidence="9">DNA 3'-5' helicase</fullName>
        <ecNumber evidence="9">5.6.2.4</ecNumber>
    </recommendedName>
    <alternativeName>
        <fullName evidence="10">DNA 3'-5' helicase II</fullName>
    </alternativeName>
</protein>
<dbReference type="HOGENOM" id="CLU_004585_5_5_5"/>
<evidence type="ECO:0000256" key="3">
    <source>
        <dbReference type="ARBA" id="ARBA00022801"/>
    </source>
</evidence>
<evidence type="ECO:0000259" key="13">
    <source>
        <dbReference type="PROSITE" id="PS51198"/>
    </source>
</evidence>
<dbReference type="RefSeq" id="WP_015273076.1">
    <property type="nucleotide sequence ID" value="NC_019907.1"/>
</dbReference>
<dbReference type="PROSITE" id="PS51198">
    <property type="entry name" value="UVRD_HELICASE_ATP_BIND"/>
    <property type="match status" value="1"/>
</dbReference>
<evidence type="ECO:0000256" key="10">
    <source>
        <dbReference type="ARBA" id="ARBA00034923"/>
    </source>
</evidence>
<keyword evidence="3 12" id="KW-0378">Hydrolase</keyword>
<evidence type="ECO:0000313" key="15">
    <source>
        <dbReference type="EMBL" id="AGA64649.1"/>
    </source>
</evidence>
<dbReference type="STRING" id="1215343.B488_06570"/>
<dbReference type="GO" id="GO:0005829">
    <property type="term" value="C:cytosol"/>
    <property type="evidence" value="ECO:0007669"/>
    <property type="project" value="TreeGrafter"/>
</dbReference>
<comment type="catalytic activity">
    <reaction evidence="11">
        <text>ATP + H2O = ADP + phosphate + H(+)</text>
        <dbReference type="Rhea" id="RHEA:13065"/>
        <dbReference type="ChEBI" id="CHEBI:15377"/>
        <dbReference type="ChEBI" id="CHEBI:15378"/>
        <dbReference type="ChEBI" id="CHEBI:30616"/>
        <dbReference type="ChEBI" id="CHEBI:43474"/>
        <dbReference type="ChEBI" id="CHEBI:456216"/>
        <dbReference type="EC" id="5.6.2.4"/>
    </reaction>
</comment>
<dbReference type="eggNOG" id="COG0210">
    <property type="taxonomic scope" value="Bacteria"/>
</dbReference>
<dbReference type="InterPro" id="IPR013986">
    <property type="entry name" value="DExx_box_DNA_helicase_dom_sf"/>
</dbReference>
<dbReference type="GO" id="GO:0043138">
    <property type="term" value="F:3'-5' DNA helicase activity"/>
    <property type="evidence" value="ECO:0007669"/>
    <property type="project" value="UniProtKB-EC"/>
</dbReference>
<evidence type="ECO:0000259" key="14">
    <source>
        <dbReference type="PROSITE" id="PS51217"/>
    </source>
</evidence>
<dbReference type="AlphaFoldDB" id="L0ESZ5"/>
<keyword evidence="4 12" id="KW-0347">Helicase</keyword>
<sequence>MIVEELNPQQTKAVTTIDGPLLVLAGAGTGKTKVLTTRIARIICEQKAYPSQILAMTFTNKAAHEMKERVSTIIGDQVYSIPWLGTFHFIGAKFLRRHAELAGLSSNFTILDSDDILRLIKQLLQEKNIDDKRWNPRAFANLIDQCKNEGLNPEDTLNTEMQMFADHKGSELYACYQQRLQKLNACDFGGLLLNPINIFRKNDDILKEYHHKFRYIMVDEYQDTNVAQYMLLRLLTQKTGENSRQKVNICCVGDDDQSIYAWRGAKVENILRFAKDFPDATVINLEQNYRSTSPILKTAIHLISHNENRLHKTLFTKQKIDEEQKVQVHVARDSTEEVQAIINEIECLRYKEHPLSRMAILVRASFQMREFEEHFLKHQIRYNIIGSQRFYDRLEIRDSIAYFRLVYQANDNLAFERIVNTPKRGIGNTTLSQLRHYAQLHNLSMLNAAKDMIETEELPKQRKAPLANLLENINRWSELLTEMPHTKVAEIILEESGYMAMWQNDKSPEAQSRQDNLKELLRAMESFDSIGEFLENVSLVANLGQNRENTDAVQMMTLHSAKGLEFDTVFLPGWEEGLFPHQRSIDEEGLFGLEEERRLAYVGITRARKQCHIWLAARRRIHSGFWQPTLPSQFLKELPSDEIEFLDGDINYQYTAHYSKNTWIDSYKESSDPLFKEDNTPLSHKKYAFTIGDKVFHIKFGYGNIIAIEDQNLTIDFDHSGQKCILDSFIKPIK</sequence>